<evidence type="ECO:0008006" key="2">
    <source>
        <dbReference type="Google" id="ProtNLM"/>
    </source>
</evidence>
<dbReference type="AlphaFoldDB" id="X1CR91"/>
<reference evidence="1" key="1">
    <citation type="journal article" date="2014" name="Front. Microbiol.">
        <title>High frequency of phylogenetically diverse reductive dehalogenase-homologous genes in deep subseafloor sedimentary metagenomes.</title>
        <authorList>
            <person name="Kawai M."/>
            <person name="Futagami T."/>
            <person name="Toyoda A."/>
            <person name="Takaki Y."/>
            <person name="Nishi S."/>
            <person name="Hori S."/>
            <person name="Arai W."/>
            <person name="Tsubouchi T."/>
            <person name="Morono Y."/>
            <person name="Uchiyama I."/>
            <person name="Ito T."/>
            <person name="Fujiyama A."/>
            <person name="Inagaki F."/>
            <person name="Takami H."/>
        </authorList>
    </citation>
    <scope>NUCLEOTIDE SEQUENCE</scope>
    <source>
        <strain evidence="1">Expedition CK06-06</strain>
    </source>
</reference>
<gene>
    <name evidence="1" type="ORF">S01H4_37230</name>
</gene>
<feature type="non-terminal residue" evidence="1">
    <location>
        <position position="1"/>
    </location>
</feature>
<protein>
    <recommendedName>
        <fullName evidence="2">Peptidase S9 prolyl oligopeptidase catalytic domain-containing protein</fullName>
    </recommendedName>
</protein>
<sequence>VKNAIDFLENMDGIDKDRLIMMGHSMGAIAALSQGYQDKRLKKIVGLASSYDLLELFDKYKRKIFSCTAIFLKILKRKITKNLKFPLKEINKEMSPRYFFDKKHPVPNKDRVYLVHCKKDIQIDFEEALKIKEALNLPKENVLFLEKPERKYLNSHSFMGQATIISDFLIKVANGLKE</sequence>
<comment type="caution">
    <text evidence="1">The sequence shown here is derived from an EMBL/GenBank/DDBJ whole genome shotgun (WGS) entry which is preliminary data.</text>
</comment>
<dbReference type="EMBL" id="BART01019981">
    <property type="protein sequence ID" value="GAG98608.1"/>
    <property type="molecule type" value="Genomic_DNA"/>
</dbReference>
<dbReference type="InterPro" id="IPR029058">
    <property type="entry name" value="AB_hydrolase_fold"/>
</dbReference>
<evidence type="ECO:0000313" key="1">
    <source>
        <dbReference type="EMBL" id="GAG98608.1"/>
    </source>
</evidence>
<accession>X1CR91</accession>
<name>X1CR91_9ZZZZ</name>
<organism evidence="1">
    <name type="scientific">marine sediment metagenome</name>
    <dbReference type="NCBI Taxonomy" id="412755"/>
    <lineage>
        <taxon>unclassified sequences</taxon>
        <taxon>metagenomes</taxon>
        <taxon>ecological metagenomes</taxon>
    </lineage>
</organism>
<proteinExistence type="predicted"/>
<dbReference type="SUPFAM" id="SSF53474">
    <property type="entry name" value="alpha/beta-Hydrolases"/>
    <property type="match status" value="1"/>
</dbReference>
<dbReference type="Gene3D" id="3.40.50.1820">
    <property type="entry name" value="alpha/beta hydrolase"/>
    <property type="match status" value="1"/>
</dbReference>